<dbReference type="RefSeq" id="XP_033657204.1">
    <property type="nucleotide sequence ID" value="XM_033793525.1"/>
</dbReference>
<organism evidence="1 2">
    <name type="scientific">Westerdykella ornata</name>
    <dbReference type="NCBI Taxonomy" id="318751"/>
    <lineage>
        <taxon>Eukaryota</taxon>
        <taxon>Fungi</taxon>
        <taxon>Dikarya</taxon>
        <taxon>Ascomycota</taxon>
        <taxon>Pezizomycotina</taxon>
        <taxon>Dothideomycetes</taxon>
        <taxon>Pleosporomycetidae</taxon>
        <taxon>Pleosporales</taxon>
        <taxon>Sporormiaceae</taxon>
        <taxon>Westerdykella</taxon>
    </lineage>
</organism>
<protein>
    <submittedName>
        <fullName evidence="1">Uncharacterized protein</fullName>
    </submittedName>
</protein>
<proteinExistence type="predicted"/>
<gene>
    <name evidence="1" type="ORF">EI97DRAFT_183328</name>
</gene>
<accession>A0A6A6JTS6</accession>
<reference evidence="1" key="1">
    <citation type="journal article" date="2020" name="Stud. Mycol.">
        <title>101 Dothideomycetes genomes: a test case for predicting lifestyles and emergence of pathogens.</title>
        <authorList>
            <person name="Haridas S."/>
            <person name="Albert R."/>
            <person name="Binder M."/>
            <person name="Bloem J."/>
            <person name="Labutti K."/>
            <person name="Salamov A."/>
            <person name="Andreopoulos B."/>
            <person name="Baker S."/>
            <person name="Barry K."/>
            <person name="Bills G."/>
            <person name="Bluhm B."/>
            <person name="Cannon C."/>
            <person name="Castanera R."/>
            <person name="Culley D."/>
            <person name="Daum C."/>
            <person name="Ezra D."/>
            <person name="Gonzalez J."/>
            <person name="Henrissat B."/>
            <person name="Kuo A."/>
            <person name="Liang C."/>
            <person name="Lipzen A."/>
            <person name="Lutzoni F."/>
            <person name="Magnuson J."/>
            <person name="Mondo S."/>
            <person name="Nolan M."/>
            <person name="Ohm R."/>
            <person name="Pangilinan J."/>
            <person name="Park H.-J."/>
            <person name="Ramirez L."/>
            <person name="Alfaro M."/>
            <person name="Sun H."/>
            <person name="Tritt A."/>
            <person name="Yoshinaga Y."/>
            <person name="Zwiers L.-H."/>
            <person name="Turgeon B."/>
            <person name="Goodwin S."/>
            <person name="Spatafora J."/>
            <person name="Crous P."/>
            <person name="Grigoriev I."/>
        </authorList>
    </citation>
    <scope>NUCLEOTIDE SEQUENCE</scope>
    <source>
        <strain evidence="1">CBS 379.55</strain>
    </source>
</reference>
<dbReference type="AlphaFoldDB" id="A0A6A6JTS6"/>
<dbReference type="Proteomes" id="UP000800097">
    <property type="component" value="Unassembled WGS sequence"/>
</dbReference>
<evidence type="ECO:0000313" key="1">
    <source>
        <dbReference type="EMBL" id="KAF2279665.1"/>
    </source>
</evidence>
<keyword evidence="2" id="KW-1185">Reference proteome</keyword>
<sequence>MTAEPLNPTRQNVVAPSLDFSSAPPASAQVCTHVRCSHPRLSTTHPSQKAHRYITTTQPGGTAINTTKNVYTRYLLRFASPSHRISTNPSVINSISLPSHSHAISARQIEKAQRAQRTDSEIREIYKHPLPVHRLQDQYIGKAGKKTKKSSPCNAIPKSTKRVWFGRPVLPETIQPPEIIIKVDAVFSCAHMGHTARLARDSSLPLDRKTHQLCSSTLLRMWNCYCQSQYVYMV</sequence>
<name>A0A6A6JTS6_WESOR</name>
<dbReference type="GeneID" id="54546700"/>
<evidence type="ECO:0000313" key="2">
    <source>
        <dbReference type="Proteomes" id="UP000800097"/>
    </source>
</evidence>
<dbReference type="EMBL" id="ML986486">
    <property type="protein sequence ID" value="KAF2279665.1"/>
    <property type="molecule type" value="Genomic_DNA"/>
</dbReference>